<organism evidence="2 3">
    <name type="scientific">Salinisphaera japonica YTM-1</name>
    <dbReference type="NCBI Taxonomy" id="1209778"/>
    <lineage>
        <taxon>Bacteria</taxon>
        <taxon>Pseudomonadati</taxon>
        <taxon>Pseudomonadota</taxon>
        <taxon>Gammaproteobacteria</taxon>
        <taxon>Salinisphaerales</taxon>
        <taxon>Salinisphaeraceae</taxon>
        <taxon>Salinisphaera</taxon>
    </lineage>
</organism>
<evidence type="ECO:0000313" key="2">
    <source>
        <dbReference type="EMBL" id="ROO24129.1"/>
    </source>
</evidence>
<protein>
    <recommendedName>
        <fullName evidence="1">RES domain-containing protein</fullName>
    </recommendedName>
</protein>
<accession>A0A423PER1</accession>
<dbReference type="EMBL" id="AYKG01000068">
    <property type="protein sequence ID" value="ROO24129.1"/>
    <property type="molecule type" value="Genomic_DNA"/>
</dbReference>
<sequence>MPALFRFQGIVYRAHDPKWAFDPASGHGAALYGGRFNKPGTPMLYTATSIMGAITEAAQGMVMRLQPLTIVSYQVNHAAVLDRACSVKSVAFLRERAANRNR</sequence>
<gene>
    <name evidence="2" type="ORF">SAJA_14795</name>
</gene>
<name>A0A423PER1_9GAMM</name>
<comment type="caution">
    <text evidence="2">The sequence shown here is derived from an EMBL/GenBank/DDBJ whole genome shotgun (WGS) entry which is preliminary data.</text>
</comment>
<dbReference type="RefSeq" id="WP_221180271.1">
    <property type="nucleotide sequence ID" value="NZ_AYKG01000068.1"/>
</dbReference>
<proteinExistence type="predicted"/>
<dbReference type="InParanoid" id="A0A423PER1"/>
<reference evidence="2 3" key="1">
    <citation type="submission" date="2013-10" db="EMBL/GenBank/DDBJ databases">
        <title>Salinisphaera japonica YTM-1 Genome Sequencing.</title>
        <authorList>
            <person name="Lai Q."/>
            <person name="Li C."/>
            <person name="Shao Z."/>
        </authorList>
    </citation>
    <scope>NUCLEOTIDE SEQUENCE [LARGE SCALE GENOMIC DNA]</scope>
    <source>
        <strain evidence="2 3">YTM-1</strain>
    </source>
</reference>
<keyword evidence="3" id="KW-1185">Reference proteome</keyword>
<dbReference type="InterPro" id="IPR014914">
    <property type="entry name" value="RES_dom"/>
</dbReference>
<dbReference type="Pfam" id="PF08808">
    <property type="entry name" value="RES"/>
    <property type="match status" value="1"/>
</dbReference>
<dbReference type="Proteomes" id="UP000285310">
    <property type="component" value="Unassembled WGS sequence"/>
</dbReference>
<evidence type="ECO:0000313" key="3">
    <source>
        <dbReference type="Proteomes" id="UP000285310"/>
    </source>
</evidence>
<dbReference type="AlphaFoldDB" id="A0A423PER1"/>
<evidence type="ECO:0000259" key="1">
    <source>
        <dbReference type="Pfam" id="PF08808"/>
    </source>
</evidence>
<feature type="domain" description="RES" evidence="1">
    <location>
        <begin position="11"/>
        <end position="82"/>
    </location>
</feature>